<sequence length="893" mass="97119">METPRDSPKRKRPSSSLFAPLFSLFTRSEAPAGPRRKLPRRSLLPDADGGGGGCSGSARVSTKDLRSRRVFSLGPKPRSTGFGPDRGEGKLEELDSPCGEEGGAGKDDVSATLSSIVREYCSEEDGGRDLYKDDDDDETSEEEDDEGLEKADLQAERDAGNDEESSRMPPDSPEEDVAATETVKGSDDSGDDCVRTTPPEATDVILSPDAGENGGTCDLRRADRLLVEPLQGSSQDEGSGAEIRKRDDPASKVEPGLNPRLKLRRRIYQRPGSISYRRLLPYLTDMAMEDSGTARVSGSEKHEKVMEEKPPLSSISSSYKDIPMDESSEHGSDVTATIAVPLVIPTVDKDRNCPDTPAMVNKELGHRDIDGQIDSGRPESIVQGSTLCGDSTVRTHTDDVKTIEKGEAEVVDGRPSGMADDLDSVKSVSSMSKEENVVDHCFHEQKHPMDGGMTRFQPIAPHNSSSGENGYSLFTETRGSDRGEISNQMIDTNEARSLIPSSDSGIFGESGVNEIECNKIKFVTSSANEMPQNSPSKISKAGYSIPDKNSGNSTKNKMVLNPCSRLKVFKNPNSLSYKRMLPYLMEIAKDDSCTPGNGQCLKLLTRSKEESSSPPVLSDFQNFPTDKCNGDQGSADLNISSPESVAHGTCLQKDEDILAKNVTQSTDSTHESSYGIVNARDEGHLQAASSFSIAVHQSKEDSHTILCQSPEHGGELHANSAPELSSDAKEIGAEGPMQNLSQIGASDLFGFPDEAPRRGILKRNPRGCRGLCSCLTCASFRLNAERAFEFSRNQMKDAEEMTFNLINQLSQLRSIVEKINCGVINLAVPQESQVREACRRASEAEELAKCCLSEMNDELNIHCRVVCLHRPRVTFNDCTENGTIHEEQQSKES</sequence>
<feature type="region of interest" description="Disordered" evidence="1">
    <location>
        <begin position="28"/>
        <end position="258"/>
    </location>
</feature>
<protein>
    <submittedName>
        <fullName evidence="2">Uncharacterized protein</fullName>
    </submittedName>
</protein>
<evidence type="ECO:0000313" key="2">
    <source>
        <dbReference type="EMBL" id="KCW59912.1"/>
    </source>
</evidence>
<feature type="compositionally biased region" description="Acidic residues" evidence="1">
    <location>
        <begin position="132"/>
        <end position="147"/>
    </location>
</feature>
<dbReference type="OrthoDB" id="766405at2759"/>
<feature type="region of interest" description="Disordered" evidence="1">
    <location>
        <begin position="294"/>
        <end position="318"/>
    </location>
</feature>
<reference evidence="2" key="1">
    <citation type="submission" date="2013-07" db="EMBL/GenBank/DDBJ databases">
        <title>The genome of Eucalyptus grandis.</title>
        <authorList>
            <person name="Schmutz J."/>
            <person name="Hayes R."/>
            <person name="Myburg A."/>
            <person name="Tuskan G."/>
            <person name="Grattapaglia D."/>
            <person name="Rokhsar D.S."/>
        </authorList>
    </citation>
    <scope>NUCLEOTIDE SEQUENCE</scope>
    <source>
        <tissue evidence="2">Leaf extractions</tissue>
    </source>
</reference>
<dbReference type="PANTHER" id="PTHR34461:SF4">
    <property type="entry name" value="OS01G0101800 PROTEIN"/>
    <property type="match status" value="1"/>
</dbReference>
<dbReference type="PANTHER" id="PTHR34461">
    <property type="entry name" value="EXPRESSED PROTEIN"/>
    <property type="match status" value="1"/>
</dbReference>
<feature type="compositionally biased region" description="Basic and acidic residues" evidence="1">
    <location>
        <begin position="148"/>
        <end position="166"/>
    </location>
</feature>
<feature type="compositionally biased region" description="Basic and acidic residues" evidence="1">
    <location>
        <begin position="242"/>
        <end position="251"/>
    </location>
</feature>
<evidence type="ECO:0000256" key="1">
    <source>
        <dbReference type="SAM" id="MobiDB-lite"/>
    </source>
</evidence>
<feature type="compositionally biased region" description="Basic and acidic residues" evidence="1">
    <location>
        <begin position="298"/>
        <end position="310"/>
    </location>
</feature>
<dbReference type="Gramene" id="KCW59912">
    <property type="protein sequence ID" value="KCW59912"/>
    <property type="gene ID" value="EUGRSUZ_H02635"/>
</dbReference>
<feature type="region of interest" description="Disordered" evidence="1">
    <location>
        <begin position="528"/>
        <end position="557"/>
    </location>
</feature>
<dbReference type="AlphaFoldDB" id="A0A059B117"/>
<dbReference type="KEGG" id="egr:104414249"/>
<dbReference type="eggNOG" id="ENOG502R3TB">
    <property type="taxonomic scope" value="Eukaryota"/>
</dbReference>
<proteinExistence type="predicted"/>
<dbReference type="InParanoid" id="A0A059B117"/>
<dbReference type="EMBL" id="KK198760">
    <property type="protein sequence ID" value="KCW59912.1"/>
    <property type="molecule type" value="Genomic_DNA"/>
</dbReference>
<organism evidence="2">
    <name type="scientific">Eucalyptus grandis</name>
    <name type="common">Flooded gum</name>
    <dbReference type="NCBI Taxonomy" id="71139"/>
    <lineage>
        <taxon>Eukaryota</taxon>
        <taxon>Viridiplantae</taxon>
        <taxon>Streptophyta</taxon>
        <taxon>Embryophyta</taxon>
        <taxon>Tracheophyta</taxon>
        <taxon>Spermatophyta</taxon>
        <taxon>Magnoliopsida</taxon>
        <taxon>eudicotyledons</taxon>
        <taxon>Gunneridae</taxon>
        <taxon>Pentapetalae</taxon>
        <taxon>rosids</taxon>
        <taxon>malvids</taxon>
        <taxon>Myrtales</taxon>
        <taxon>Myrtaceae</taxon>
        <taxon>Myrtoideae</taxon>
        <taxon>Eucalypteae</taxon>
        <taxon>Eucalyptus</taxon>
    </lineage>
</organism>
<feature type="compositionally biased region" description="Polar residues" evidence="1">
    <location>
        <begin position="547"/>
        <end position="556"/>
    </location>
</feature>
<accession>A0A059B117</accession>
<feature type="compositionally biased region" description="Polar residues" evidence="1">
    <location>
        <begin position="528"/>
        <end position="537"/>
    </location>
</feature>
<name>A0A059B117_EUCGR</name>
<gene>
    <name evidence="2" type="ORF">EUGRSUZ_H02635</name>
</gene>